<evidence type="ECO:0000313" key="26">
    <source>
        <dbReference type="EMBL" id="RHN77764.1"/>
    </source>
</evidence>
<dbReference type="SUPFAM" id="SSF56112">
    <property type="entry name" value="Protein kinase-like (PK-like)"/>
    <property type="match status" value="1"/>
</dbReference>
<dbReference type="Pfam" id="PF13947">
    <property type="entry name" value="GUB_WAK_bind"/>
    <property type="match status" value="1"/>
</dbReference>
<evidence type="ECO:0000313" key="28">
    <source>
        <dbReference type="Proteomes" id="UP000002051"/>
    </source>
</evidence>
<dbReference type="Pfam" id="PF00069">
    <property type="entry name" value="Pkinase"/>
    <property type="match status" value="1"/>
</dbReference>
<dbReference type="PROSITE" id="PS50026">
    <property type="entry name" value="EGF_3"/>
    <property type="match status" value="1"/>
</dbReference>
<evidence type="ECO:0000256" key="3">
    <source>
        <dbReference type="ARBA" id="ARBA00022536"/>
    </source>
</evidence>
<comment type="caution">
    <text evidence="19">Lacks conserved residue(s) required for the propagation of feature annotation.</text>
</comment>
<proteinExistence type="predicted"/>
<dbReference type="EnsemblPlants" id="KEH40348">
    <property type="protein sequence ID" value="KEH40348"/>
    <property type="gene ID" value="MTR_1g027640"/>
</dbReference>
<keyword evidence="3 19" id="KW-0245">EGF-like domain</keyword>
<dbReference type="GO" id="GO:0004674">
    <property type="term" value="F:protein serine/threonine kinase activity"/>
    <property type="evidence" value="ECO:0007669"/>
    <property type="project" value="UniProtKB-KW"/>
</dbReference>
<evidence type="ECO:0000256" key="21">
    <source>
        <dbReference type="SAM" id="Phobius"/>
    </source>
</evidence>
<keyword evidence="9 20" id="KW-0547">Nucleotide-binding</keyword>
<dbReference type="HOGENOM" id="CLU_000288_43_5_1"/>
<dbReference type="InterPro" id="IPR011009">
    <property type="entry name" value="Kinase-like_dom_sf"/>
</dbReference>
<dbReference type="Gene3D" id="1.10.510.10">
    <property type="entry name" value="Transferase(Phosphotransferase) domain 1"/>
    <property type="match status" value="1"/>
</dbReference>
<sequence>MKLNTKLTQLCTILLLTIFMVTIVFASNESFPSSLPGCKNTCGDVKIPYPFGISNSLIPNHGPCFLDPFYNLTCENDTKLLWSDIQVSNISVIEGQLELLFFVSSNCGNGNGSYNQSFLDIFDGRFSLSTRENKFLTVGCNSIGFLRSTYEKETFYTGCLTICDGTRNRIENGACSGIGCCQVDIPPMMRNITIQSSNYLDLNESLGCSNSFVVKNGFYNFSVSDLDNFPSEKLPLILDWSVGSKHCNASKIEDGYACKNNSDCYDEDIDFGYRCKCKDGYGGNPYHPDGCTDIDECKTGNNTCISEKHCRNTDGSHECFCPDGQSGNGTLAGGCHKQDVITKVAIGASAGIIVLFVAISSLYLTYQKRKLIKLKQKFFQKNGGSILVQQLSTREDTSQAAQIFTEEELKKATKKYDESLIIGRGGFGTVYKGVLPDNKIVAVKKSKIIDANQIEQFINEVVVLTQINHRNVVKLLGCCLETEVPSLVYEFVSNGTLFDFIQSTKDKTNNPTWKTRLRIAAETAGALSYLHSAASIPIIHRDVKSTNILLDDNYTAKVSDFGASRLVPLDQTEIATMVQGTLGYLDPEYMQTHQLTEKSDVYSFGVVLAELLTGDKPLSFNRQEETISLAMHFLSCLKQDKLFDAIQVGILDDENKKEIKEVAILAARCLRLRGDERPSMREVAMELDGIRLMEKHPWNDTEQNFEESQHLLHEASCSIYNETGDSYNPGYSGYDSLKDQPLIVLDSGR</sequence>
<evidence type="ECO:0000256" key="6">
    <source>
        <dbReference type="ARBA" id="ARBA00022692"/>
    </source>
</evidence>
<evidence type="ECO:0000256" key="10">
    <source>
        <dbReference type="ARBA" id="ARBA00022777"/>
    </source>
</evidence>
<evidence type="ECO:0000256" key="15">
    <source>
        <dbReference type="ARBA" id="ARBA00023180"/>
    </source>
</evidence>
<keyword evidence="14" id="KW-1015">Disulfide bond</keyword>
<keyword evidence="11 20" id="KW-0067">ATP-binding</keyword>
<dbReference type="FunFam" id="3.30.200.20:FF:000043">
    <property type="entry name" value="Wall-associated receptor kinase 2"/>
    <property type="match status" value="1"/>
</dbReference>
<keyword evidence="28" id="KW-1185">Reference proteome</keyword>
<dbReference type="InterPro" id="IPR000742">
    <property type="entry name" value="EGF"/>
</dbReference>
<evidence type="ECO:0000256" key="9">
    <source>
        <dbReference type="ARBA" id="ARBA00022741"/>
    </source>
</evidence>
<evidence type="ECO:0000313" key="27">
    <source>
        <dbReference type="EnsemblPlants" id="KEH40348"/>
    </source>
</evidence>
<dbReference type="InterPro" id="IPR049883">
    <property type="entry name" value="NOTCH1_EGF-like"/>
</dbReference>
<dbReference type="FunFam" id="1.10.510.10:FF:000084">
    <property type="entry name" value="Wall-associated receptor kinase 2"/>
    <property type="match status" value="1"/>
</dbReference>
<keyword evidence="10 25" id="KW-0418">Kinase</keyword>
<dbReference type="GO" id="GO:0005886">
    <property type="term" value="C:plasma membrane"/>
    <property type="evidence" value="ECO:0000318"/>
    <property type="project" value="GO_Central"/>
</dbReference>
<dbReference type="GO" id="GO:0007166">
    <property type="term" value="P:cell surface receptor signaling pathway"/>
    <property type="evidence" value="ECO:0000318"/>
    <property type="project" value="GO_Central"/>
</dbReference>
<dbReference type="InterPro" id="IPR000719">
    <property type="entry name" value="Prot_kinase_dom"/>
</dbReference>
<comment type="catalytic activity">
    <reaction evidence="16">
        <text>L-seryl-[protein] + ATP = O-phospho-L-seryl-[protein] + ADP + H(+)</text>
        <dbReference type="Rhea" id="RHEA:17989"/>
        <dbReference type="Rhea" id="RHEA-COMP:9863"/>
        <dbReference type="Rhea" id="RHEA-COMP:11604"/>
        <dbReference type="ChEBI" id="CHEBI:15378"/>
        <dbReference type="ChEBI" id="CHEBI:29999"/>
        <dbReference type="ChEBI" id="CHEBI:30616"/>
        <dbReference type="ChEBI" id="CHEBI:83421"/>
        <dbReference type="ChEBI" id="CHEBI:456216"/>
    </reaction>
</comment>
<keyword evidence="7 22" id="KW-0732">Signal</keyword>
<organism evidence="25 28">
    <name type="scientific">Medicago truncatula</name>
    <name type="common">Barrel medic</name>
    <name type="synonym">Medicago tribuloides</name>
    <dbReference type="NCBI Taxonomy" id="3880"/>
    <lineage>
        <taxon>Eukaryota</taxon>
        <taxon>Viridiplantae</taxon>
        <taxon>Streptophyta</taxon>
        <taxon>Embryophyta</taxon>
        <taxon>Tracheophyta</taxon>
        <taxon>Spermatophyta</taxon>
        <taxon>Magnoliopsida</taxon>
        <taxon>eudicotyledons</taxon>
        <taxon>Gunneridae</taxon>
        <taxon>Pentapetalae</taxon>
        <taxon>rosids</taxon>
        <taxon>fabids</taxon>
        <taxon>Fabales</taxon>
        <taxon>Fabaceae</taxon>
        <taxon>Papilionoideae</taxon>
        <taxon>50 kb inversion clade</taxon>
        <taxon>NPAAA clade</taxon>
        <taxon>Hologalegina</taxon>
        <taxon>IRL clade</taxon>
        <taxon>Trifolieae</taxon>
        <taxon>Medicago</taxon>
    </lineage>
</organism>
<comment type="function">
    <text evidence="18">Serine/threonine-protein kinase that may function as a signaling receptor of extracellular matrix component. Binding to pectin may have significance in the control of cell expansion, morphogenesis and development.</text>
</comment>
<dbReference type="PROSITE" id="PS00108">
    <property type="entry name" value="PROTEIN_KINASE_ST"/>
    <property type="match status" value="1"/>
</dbReference>
<dbReference type="GO" id="GO:0030247">
    <property type="term" value="F:polysaccharide binding"/>
    <property type="evidence" value="ECO:0007669"/>
    <property type="project" value="InterPro"/>
</dbReference>
<evidence type="ECO:0000259" key="24">
    <source>
        <dbReference type="PROSITE" id="PS50026"/>
    </source>
</evidence>
<protein>
    <submittedName>
        <fullName evidence="25">Wall-associated receptor kinase-like protein</fullName>
    </submittedName>
</protein>
<evidence type="ECO:0000259" key="23">
    <source>
        <dbReference type="PROSITE" id="PS50011"/>
    </source>
</evidence>
<comment type="catalytic activity">
    <reaction evidence="17">
        <text>L-threonyl-[protein] + ATP = O-phospho-L-threonyl-[protein] + ADP + H(+)</text>
        <dbReference type="Rhea" id="RHEA:46608"/>
        <dbReference type="Rhea" id="RHEA-COMP:11060"/>
        <dbReference type="Rhea" id="RHEA-COMP:11605"/>
        <dbReference type="ChEBI" id="CHEBI:15378"/>
        <dbReference type="ChEBI" id="CHEBI:30013"/>
        <dbReference type="ChEBI" id="CHEBI:30616"/>
        <dbReference type="ChEBI" id="CHEBI:61977"/>
        <dbReference type="ChEBI" id="CHEBI:456216"/>
    </reaction>
</comment>
<reference evidence="25 28" key="2">
    <citation type="journal article" date="2014" name="BMC Genomics">
        <title>An improved genome release (version Mt4.0) for the model legume Medicago truncatula.</title>
        <authorList>
            <person name="Tang H."/>
            <person name="Krishnakumar V."/>
            <person name="Bidwell S."/>
            <person name="Rosen B."/>
            <person name="Chan A."/>
            <person name="Zhou S."/>
            <person name="Gentzbittel L."/>
            <person name="Childs K.L."/>
            <person name="Yandell M."/>
            <person name="Gundlach H."/>
            <person name="Mayer K.F."/>
            <person name="Schwartz D.C."/>
            <person name="Town C.D."/>
        </authorList>
    </citation>
    <scope>GENOME REANNOTATION</scope>
    <source>
        <strain evidence="25">A17</strain>
        <strain evidence="27 28">cv. Jemalong A17</strain>
    </source>
</reference>
<dbReference type="EMBL" id="CM001217">
    <property type="protein sequence ID" value="KEH40348.1"/>
    <property type="molecule type" value="Genomic_DNA"/>
</dbReference>
<evidence type="ECO:0000256" key="13">
    <source>
        <dbReference type="ARBA" id="ARBA00023136"/>
    </source>
</evidence>
<keyword evidence="2" id="KW-0723">Serine/threonine-protein kinase</keyword>
<feature type="transmembrane region" description="Helical" evidence="21">
    <location>
        <begin position="344"/>
        <end position="366"/>
    </location>
</feature>
<dbReference type="EMBL" id="PSQE01000001">
    <property type="protein sequence ID" value="RHN77764.1"/>
    <property type="molecule type" value="Genomic_DNA"/>
</dbReference>
<evidence type="ECO:0000256" key="12">
    <source>
        <dbReference type="ARBA" id="ARBA00022989"/>
    </source>
</evidence>
<dbReference type="CDD" id="cd14066">
    <property type="entry name" value="STKc_IRAK"/>
    <property type="match status" value="1"/>
</dbReference>
<gene>
    <name evidence="27" type="primary">25482303</name>
    <name evidence="25" type="ordered locus">MTR_1g027640</name>
    <name evidence="26" type="ORF">MtrunA17_Chr1g0158251</name>
</gene>
<dbReference type="InterPro" id="IPR008271">
    <property type="entry name" value="Ser/Thr_kinase_AS"/>
</dbReference>
<dbReference type="Proteomes" id="UP000002051">
    <property type="component" value="Unassembled WGS sequence"/>
</dbReference>
<evidence type="ECO:0000256" key="11">
    <source>
        <dbReference type="ARBA" id="ARBA00022840"/>
    </source>
</evidence>
<dbReference type="KEGG" id="mtr:25482303"/>
<comment type="subcellular location">
    <subcellularLocation>
        <location evidence="1">Membrane</location>
        <topology evidence="1">Single-pass type I membrane protein</topology>
    </subcellularLocation>
</comment>
<dbReference type="CDD" id="cd00054">
    <property type="entry name" value="EGF_CA"/>
    <property type="match status" value="1"/>
</dbReference>
<dbReference type="FunFam" id="2.10.25.10:FF:000038">
    <property type="entry name" value="Fibrillin 2"/>
    <property type="match status" value="1"/>
</dbReference>
<dbReference type="Gene3D" id="2.10.25.10">
    <property type="entry name" value="Laminin"/>
    <property type="match status" value="1"/>
</dbReference>
<keyword evidence="8" id="KW-0677">Repeat</keyword>
<dbReference type="Gene3D" id="3.30.200.20">
    <property type="entry name" value="Phosphorylase Kinase, domain 1"/>
    <property type="match status" value="1"/>
</dbReference>
<dbReference type="SMART" id="SM00181">
    <property type="entry name" value="EGF"/>
    <property type="match status" value="2"/>
</dbReference>
<dbReference type="InterPro" id="IPR017441">
    <property type="entry name" value="Protein_kinase_ATP_BS"/>
</dbReference>
<evidence type="ECO:0000256" key="18">
    <source>
        <dbReference type="ARBA" id="ARBA00058961"/>
    </source>
</evidence>
<keyword evidence="13 21" id="KW-0472">Membrane</keyword>
<dbReference type="AlphaFoldDB" id="A0A072VG07"/>
<dbReference type="PANTHER" id="PTHR27005:SF470">
    <property type="entry name" value="ASSOCIATED KINASE-LIKE PROTEIN, PUTATIVE-RELATED"/>
    <property type="match status" value="1"/>
</dbReference>
<evidence type="ECO:0000313" key="25">
    <source>
        <dbReference type="EMBL" id="KEH40348.1"/>
    </source>
</evidence>
<keyword evidence="15" id="KW-0325">Glycoprotein</keyword>
<evidence type="ECO:0000256" key="19">
    <source>
        <dbReference type="PROSITE-ProRule" id="PRU00076"/>
    </source>
</evidence>
<dbReference type="Pfam" id="PF07645">
    <property type="entry name" value="EGF_CA"/>
    <property type="match status" value="1"/>
</dbReference>
<feature type="binding site" evidence="20">
    <location>
        <position position="445"/>
    </location>
    <ligand>
        <name>ATP</name>
        <dbReference type="ChEBI" id="CHEBI:30616"/>
    </ligand>
</feature>
<accession>A0A072VG07</accession>
<dbReference type="SMART" id="SM00179">
    <property type="entry name" value="EGF_CA"/>
    <property type="match status" value="1"/>
</dbReference>
<keyword evidence="25" id="KW-0675">Receptor</keyword>
<dbReference type="InterPro" id="IPR001881">
    <property type="entry name" value="EGF-like_Ca-bd_dom"/>
</dbReference>
<keyword evidence="4" id="KW-0597">Phosphoprotein</keyword>
<dbReference type="Gramene" id="rna1251">
    <property type="protein sequence ID" value="RHN77764.1"/>
    <property type="gene ID" value="gene1251"/>
</dbReference>
<feature type="domain" description="Protein kinase" evidence="23">
    <location>
        <begin position="416"/>
        <end position="699"/>
    </location>
</feature>
<evidence type="ECO:0000256" key="20">
    <source>
        <dbReference type="PROSITE-ProRule" id="PRU10141"/>
    </source>
</evidence>
<dbReference type="PROSITE" id="PS00107">
    <property type="entry name" value="PROTEIN_KINASE_ATP"/>
    <property type="match status" value="1"/>
</dbReference>
<evidence type="ECO:0000256" key="7">
    <source>
        <dbReference type="ARBA" id="ARBA00022729"/>
    </source>
</evidence>
<evidence type="ECO:0000256" key="16">
    <source>
        <dbReference type="ARBA" id="ARBA00047558"/>
    </source>
</evidence>
<keyword evidence="12 21" id="KW-1133">Transmembrane helix</keyword>
<reference evidence="27" key="3">
    <citation type="submission" date="2015-04" db="UniProtKB">
        <authorList>
            <consortium name="EnsemblPlants"/>
        </authorList>
    </citation>
    <scope>IDENTIFICATION</scope>
    <source>
        <strain evidence="27">cv. Jemalong A17</strain>
    </source>
</reference>
<evidence type="ECO:0000256" key="17">
    <source>
        <dbReference type="ARBA" id="ARBA00047951"/>
    </source>
</evidence>
<evidence type="ECO:0000256" key="2">
    <source>
        <dbReference type="ARBA" id="ARBA00022527"/>
    </source>
</evidence>
<dbReference type="PROSITE" id="PS50011">
    <property type="entry name" value="PROTEIN_KINASE_DOM"/>
    <property type="match status" value="1"/>
</dbReference>
<reference evidence="26" key="4">
    <citation type="journal article" date="2018" name="Nat. Plants">
        <title>Whole-genome landscape of Medicago truncatula symbiotic genes.</title>
        <authorList>
            <person name="Pecrix Y."/>
            <person name="Gamas P."/>
            <person name="Carrere S."/>
        </authorList>
    </citation>
    <scope>NUCLEOTIDE SEQUENCE</scope>
    <source>
        <tissue evidence="26">Leaves</tissue>
    </source>
</reference>
<feature type="chain" id="PRO_5014500598" evidence="22">
    <location>
        <begin position="27"/>
        <end position="749"/>
    </location>
</feature>
<keyword evidence="5 26" id="KW-0808">Transferase</keyword>
<name>A0A072VG07_MEDTR</name>
<evidence type="ECO:0000256" key="14">
    <source>
        <dbReference type="ARBA" id="ARBA00023157"/>
    </source>
</evidence>
<dbReference type="InterPro" id="IPR025287">
    <property type="entry name" value="WAK_GUB"/>
</dbReference>
<dbReference type="Proteomes" id="UP000265566">
    <property type="component" value="Chromosome 1"/>
</dbReference>
<dbReference type="SMART" id="SM00220">
    <property type="entry name" value="S_TKc"/>
    <property type="match status" value="1"/>
</dbReference>
<evidence type="ECO:0000256" key="8">
    <source>
        <dbReference type="ARBA" id="ARBA00022737"/>
    </source>
</evidence>
<reference evidence="25 28" key="1">
    <citation type="journal article" date="2011" name="Nature">
        <title>The Medicago genome provides insight into the evolution of rhizobial symbioses.</title>
        <authorList>
            <person name="Young N.D."/>
            <person name="Debelle F."/>
            <person name="Oldroyd G.E."/>
            <person name="Geurts R."/>
            <person name="Cannon S.B."/>
            <person name="Udvardi M.K."/>
            <person name="Benedito V.A."/>
            <person name="Mayer K.F."/>
            <person name="Gouzy J."/>
            <person name="Schoof H."/>
            <person name="Van de Peer Y."/>
            <person name="Proost S."/>
            <person name="Cook D.R."/>
            <person name="Meyers B.C."/>
            <person name="Spannagl M."/>
            <person name="Cheung F."/>
            <person name="De Mita S."/>
            <person name="Krishnakumar V."/>
            <person name="Gundlach H."/>
            <person name="Zhou S."/>
            <person name="Mudge J."/>
            <person name="Bharti A.K."/>
            <person name="Murray J.D."/>
            <person name="Naoumkina M.A."/>
            <person name="Rosen B."/>
            <person name="Silverstein K.A."/>
            <person name="Tang H."/>
            <person name="Rombauts S."/>
            <person name="Zhao P.X."/>
            <person name="Zhou P."/>
            <person name="Barbe V."/>
            <person name="Bardou P."/>
            <person name="Bechner M."/>
            <person name="Bellec A."/>
            <person name="Berger A."/>
            <person name="Berges H."/>
            <person name="Bidwell S."/>
            <person name="Bisseling T."/>
            <person name="Choisne N."/>
            <person name="Couloux A."/>
            <person name="Denny R."/>
            <person name="Deshpande S."/>
            <person name="Dai X."/>
            <person name="Doyle J.J."/>
            <person name="Dudez A.M."/>
            <person name="Farmer A.D."/>
            <person name="Fouteau S."/>
            <person name="Franken C."/>
            <person name="Gibelin C."/>
            <person name="Gish J."/>
            <person name="Goldstein S."/>
            <person name="Gonzalez A.J."/>
            <person name="Green P.J."/>
            <person name="Hallab A."/>
            <person name="Hartog M."/>
            <person name="Hua A."/>
            <person name="Humphray S.J."/>
            <person name="Jeong D.H."/>
            <person name="Jing Y."/>
            <person name="Jocker A."/>
            <person name="Kenton S.M."/>
            <person name="Kim D.J."/>
            <person name="Klee K."/>
            <person name="Lai H."/>
            <person name="Lang C."/>
            <person name="Lin S."/>
            <person name="Macmil S.L."/>
            <person name="Magdelenat G."/>
            <person name="Matthews L."/>
            <person name="McCorrison J."/>
            <person name="Monaghan E.L."/>
            <person name="Mun J.H."/>
            <person name="Najar F.Z."/>
            <person name="Nicholson C."/>
            <person name="Noirot C."/>
            <person name="O'Bleness M."/>
            <person name="Paule C.R."/>
            <person name="Poulain J."/>
            <person name="Prion F."/>
            <person name="Qin B."/>
            <person name="Qu C."/>
            <person name="Retzel E.F."/>
            <person name="Riddle C."/>
            <person name="Sallet E."/>
            <person name="Samain S."/>
            <person name="Samson N."/>
            <person name="Sanders I."/>
            <person name="Saurat O."/>
            <person name="Scarpelli C."/>
            <person name="Schiex T."/>
            <person name="Segurens B."/>
            <person name="Severin A.J."/>
            <person name="Sherrier D.J."/>
            <person name="Shi R."/>
            <person name="Sims S."/>
            <person name="Singer S.R."/>
            <person name="Sinharoy S."/>
            <person name="Sterck L."/>
            <person name="Viollet A."/>
            <person name="Wang B.B."/>
            <person name="Wang K."/>
            <person name="Wang M."/>
            <person name="Wang X."/>
            <person name="Warfsmann J."/>
            <person name="Weissenbach J."/>
            <person name="White D.D."/>
            <person name="White J.D."/>
            <person name="Wiley G.B."/>
            <person name="Wincker P."/>
            <person name="Xing Y."/>
            <person name="Yang L."/>
            <person name="Yao Z."/>
            <person name="Ying F."/>
            <person name="Zhai J."/>
            <person name="Zhou L."/>
            <person name="Zuber A."/>
            <person name="Denarie J."/>
            <person name="Dixon R.A."/>
            <person name="May G.D."/>
            <person name="Schwartz D.C."/>
            <person name="Rogers J."/>
            <person name="Quetier F."/>
            <person name="Town C.D."/>
            <person name="Roe B.A."/>
        </authorList>
    </citation>
    <scope>NUCLEOTIDE SEQUENCE [LARGE SCALE GENOMIC DNA]</scope>
    <source>
        <strain evidence="25">A17</strain>
        <strain evidence="27 28">cv. Jemalong A17</strain>
    </source>
</reference>
<evidence type="ECO:0000256" key="22">
    <source>
        <dbReference type="SAM" id="SignalP"/>
    </source>
</evidence>
<feature type="domain" description="EGF-like" evidence="24">
    <location>
        <begin position="293"/>
        <end position="331"/>
    </location>
</feature>
<dbReference type="InterPro" id="IPR045274">
    <property type="entry name" value="WAK-like"/>
</dbReference>
<evidence type="ECO:0000256" key="4">
    <source>
        <dbReference type="ARBA" id="ARBA00022553"/>
    </source>
</evidence>
<dbReference type="STRING" id="3880.A0A072VG07"/>
<dbReference type="SUPFAM" id="SSF57196">
    <property type="entry name" value="EGF/Laminin"/>
    <property type="match status" value="1"/>
</dbReference>
<dbReference type="GO" id="GO:0005509">
    <property type="term" value="F:calcium ion binding"/>
    <property type="evidence" value="ECO:0007669"/>
    <property type="project" value="InterPro"/>
</dbReference>
<feature type="signal peptide" evidence="22">
    <location>
        <begin position="1"/>
        <end position="26"/>
    </location>
</feature>
<dbReference type="OrthoDB" id="4062651at2759"/>
<evidence type="ECO:0000256" key="1">
    <source>
        <dbReference type="ARBA" id="ARBA00004479"/>
    </source>
</evidence>
<dbReference type="PANTHER" id="PTHR27005">
    <property type="entry name" value="WALL-ASSOCIATED RECEPTOR KINASE-LIKE 21"/>
    <property type="match status" value="1"/>
</dbReference>
<evidence type="ECO:0000256" key="5">
    <source>
        <dbReference type="ARBA" id="ARBA00022679"/>
    </source>
</evidence>
<dbReference type="GO" id="GO:0005524">
    <property type="term" value="F:ATP binding"/>
    <property type="evidence" value="ECO:0007669"/>
    <property type="project" value="UniProtKB-UniRule"/>
</dbReference>
<keyword evidence="6 21" id="KW-0812">Transmembrane</keyword>